<proteinExistence type="predicted"/>
<dbReference type="RefSeq" id="WP_169250703.1">
    <property type="nucleotide sequence ID" value="NZ_SPMZ01000109.1"/>
</dbReference>
<comment type="caution">
    <text evidence="2">The sequence shown here is derived from an EMBL/GenBank/DDBJ whole genome shotgun (WGS) entry which is preliminary data.</text>
</comment>
<feature type="domain" description="Mor transcription activator" evidence="1">
    <location>
        <begin position="9"/>
        <end position="103"/>
    </location>
</feature>
<accession>A0ABX1TSE6</accession>
<keyword evidence="3" id="KW-1185">Reference proteome</keyword>
<evidence type="ECO:0000313" key="3">
    <source>
        <dbReference type="Proteomes" id="UP000760480"/>
    </source>
</evidence>
<sequence>MTLKFPPDYPETFQEFVTAMVPRLTQVLSDEVQASEVAFALVEDLRQAFIGCLLYFPRGTHKYAAERKAAILRDFNGHNYKELSVKYKLTLQYIYQIINDEKKKGA</sequence>
<dbReference type="Pfam" id="PF08765">
    <property type="entry name" value="Mor"/>
    <property type="match status" value="1"/>
</dbReference>
<gene>
    <name evidence="2" type="ORF">E4P82_20855</name>
</gene>
<organism evidence="2 3">
    <name type="scientific">Candidatus Competibacter phosphatis</name>
    <dbReference type="NCBI Taxonomy" id="221280"/>
    <lineage>
        <taxon>Bacteria</taxon>
        <taxon>Pseudomonadati</taxon>
        <taxon>Pseudomonadota</taxon>
        <taxon>Gammaproteobacteria</taxon>
        <taxon>Candidatus Competibacteraceae</taxon>
        <taxon>Candidatus Competibacter</taxon>
    </lineage>
</organism>
<dbReference type="InterPro" id="IPR014875">
    <property type="entry name" value="Mor_transcription_activator"/>
</dbReference>
<dbReference type="EMBL" id="SPMZ01000109">
    <property type="protein sequence ID" value="NMQ21439.1"/>
    <property type="molecule type" value="Genomic_DNA"/>
</dbReference>
<dbReference type="InterPro" id="IPR052411">
    <property type="entry name" value="c-mor_Regulatory_Protein"/>
</dbReference>
<reference evidence="2 3" key="1">
    <citation type="submission" date="2019-03" db="EMBL/GenBank/DDBJ databases">
        <title>Metabolic reconstructions from genomes of highly enriched 'Candidatus Accumulibacter' and 'Candidatus Competibacter' bioreactor populations.</title>
        <authorList>
            <person name="Annavajhala M.K."/>
            <person name="Welles L."/>
            <person name="Abbas B."/>
            <person name="Sorokin D."/>
            <person name="Park H."/>
            <person name="Van Loosdrecht M."/>
            <person name="Chandran K."/>
        </authorList>
    </citation>
    <scope>NUCLEOTIDE SEQUENCE [LARGE SCALE GENOMIC DNA]</scope>
    <source>
        <strain evidence="2 3">SBR_G</strain>
    </source>
</reference>
<dbReference type="InterPro" id="IPR009057">
    <property type="entry name" value="Homeodomain-like_sf"/>
</dbReference>
<name>A0ABX1TSE6_9GAMM</name>
<dbReference type="PANTHER" id="PTHR37812">
    <property type="entry name" value="MU-LIKE PROPHAGE FLUMU PROTEIN C"/>
    <property type="match status" value="1"/>
</dbReference>
<dbReference type="Proteomes" id="UP000760480">
    <property type="component" value="Unassembled WGS sequence"/>
</dbReference>
<evidence type="ECO:0000313" key="2">
    <source>
        <dbReference type="EMBL" id="NMQ21439.1"/>
    </source>
</evidence>
<dbReference type="PANTHER" id="PTHR37812:SF1">
    <property type="entry name" value="MU-LIKE PROPHAGE FLUMU PROTEIN C"/>
    <property type="match status" value="1"/>
</dbReference>
<dbReference type="SUPFAM" id="SSF46689">
    <property type="entry name" value="Homeodomain-like"/>
    <property type="match status" value="1"/>
</dbReference>
<evidence type="ECO:0000259" key="1">
    <source>
        <dbReference type="Pfam" id="PF08765"/>
    </source>
</evidence>
<protein>
    <recommendedName>
        <fullName evidence="1">Mor transcription activator domain-containing protein</fullName>
    </recommendedName>
</protein>
<dbReference type="Gene3D" id="1.10.10.60">
    <property type="entry name" value="Homeodomain-like"/>
    <property type="match status" value="1"/>
</dbReference>